<protein>
    <submittedName>
        <fullName evidence="1">Uncharacterized protein</fullName>
    </submittedName>
</protein>
<sequence length="61" mass="7162">MVIFSLLQNSTSIEELCQILECIQIILLTKFENDILAEKIQKLELFLSTRNAKWLNNICYD</sequence>
<dbReference type="Proteomes" id="UP000276133">
    <property type="component" value="Unassembled WGS sequence"/>
</dbReference>
<accession>A0A3M7R0R5</accession>
<keyword evidence="2" id="KW-1185">Reference proteome</keyword>
<dbReference type="AlphaFoldDB" id="A0A3M7R0R5"/>
<evidence type="ECO:0000313" key="2">
    <source>
        <dbReference type="Proteomes" id="UP000276133"/>
    </source>
</evidence>
<proteinExistence type="predicted"/>
<comment type="caution">
    <text evidence="1">The sequence shown here is derived from an EMBL/GenBank/DDBJ whole genome shotgun (WGS) entry which is preliminary data.</text>
</comment>
<evidence type="ECO:0000313" key="1">
    <source>
        <dbReference type="EMBL" id="RNA17167.1"/>
    </source>
</evidence>
<gene>
    <name evidence="1" type="ORF">BpHYR1_021174</name>
</gene>
<name>A0A3M7R0R5_BRAPC</name>
<reference evidence="1 2" key="1">
    <citation type="journal article" date="2018" name="Sci. Rep.">
        <title>Genomic signatures of local adaptation to the degree of environmental predictability in rotifers.</title>
        <authorList>
            <person name="Franch-Gras L."/>
            <person name="Hahn C."/>
            <person name="Garcia-Roger E.M."/>
            <person name="Carmona M.J."/>
            <person name="Serra M."/>
            <person name="Gomez A."/>
        </authorList>
    </citation>
    <scope>NUCLEOTIDE SEQUENCE [LARGE SCALE GENOMIC DNA]</scope>
    <source>
        <strain evidence="1">HYR1</strain>
    </source>
</reference>
<organism evidence="1 2">
    <name type="scientific">Brachionus plicatilis</name>
    <name type="common">Marine rotifer</name>
    <name type="synonym">Brachionus muelleri</name>
    <dbReference type="NCBI Taxonomy" id="10195"/>
    <lineage>
        <taxon>Eukaryota</taxon>
        <taxon>Metazoa</taxon>
        <taxon>Spiralia</taxon>
        <taxon>Gnathifera</taxon>
        <taxon>Rotifera</taxon>
        <taxon>Eurotatoria</taxon>
        <taxon>Monogononta</taxon>
        <taxon>Pseudotrocha</taxon>
        <taxon>Ploima</taxon>
        <taxon>Brachionidae</taxon>
        <taxon>Brachionus</taxon>
    </lineage>
</organism>
<dbReference type="EMBL" id="REGN01004517">
    <property type="protein sequence ID" value="RNA17167.1"/>
    <property type="molecule type" value="Genomic_DNA"/>
</dbReference>